<sequence length="310" mass="34316">MICPLSLNDDVSSNMKRKGGLLIFLADHIRSPASPKNNTSAEQTFISASSPKPTSDDVTSSSSSDISSLTSSSSTSAVSPKIDAKLSFKTPAQQQRTEELNERFRPDEPHRPPLEAGQTALHQTILEMTTPHASADDRRRTETLCSIKTLDDLCNELNKRGFQLSRSATYLRLLPTQLFLPAAFDFRKRHVHTVSVVLVRAQNTGRKQHSDTITYLKDLAQLFGPLSIFVLSQDDKARVLLGLPAAKKQAPILIHLEYRVRLPDHDFVIADRHKLISSVYADLAFKNHSISYSGPTFIAIRSGKHDSSTA</sequence>
<evidence type="ECO:0000313" key="6">
    <source>
        <dbReference type="Proteomes" id="UP000663829"/>
    </source>
</evidence>
<organism evidence="3 6">
    <name type="scientific">Didymodactylos carnosus</name>
    <dbReference type="NCBI Taxonomy" id="1234261"/>
    <lineage>
        <taxon>Eukaryota</taxon>
        <taxon>Metazoa</taxon>
        <taxon>Spiralia</taxon>
        <taxon>Gnathifera</taxon>
        <taxon>Rotifera</taxon>
        <taxon>Eurotatoria</taxon>
        <taxon>Bdelloidea</taxon>
        <taxon>Philodinida</taxon>
        <taxon>Philodinidae</taxon>
        <taxon>Didymodactylos</taxon>
    </lineage>
</organism>
<gene>
    <name evidence="3" type="ORF">GPM918_LOCUS13428</name>
    <name evidence="2" type="ORF">OVA965_LOCUS4662</name>
    <name evidence="5" type="ORF">SRO942_LOCUS13428</name>
    <name evidence="4" type="ORF">TMI583_LOCUS4660</name>
</gene>
<reference evidence="3" key="1">
    <citation type="submission" date="2021-02" db="EMBL/GenBank/DDBJ databases">
        <authorList>
            <person name="Nowell W R."/>
        </authorList>
    </citation>
    <scope>NUCLEOTIDE SEQUENCE</scope>
</reference>
<feature type="compositionally biased region" description="Polar residues" evidence="1">
    <location>
        <begin position="34"/>
        <end position="48"/>
    </location>
</feature>
<dbReference type="Proteomes" id="UP000681722">
    <property type="component" value="Unassembled WGS sequence"/>
</dbReference>
<feature type="compositionally biased region" description="Low complexity" evidence="1">
    <location>
        <begin position="49"/>
        <end position="80"/>
    </location>
</feature>
<dbReference type="AlphaFoldDB" id="A0A814G8Q7"/>
<dbReference type="EMBL" id="CAJOBC010003084">
    <property type="protein sequence ID" value="CAF3766230.1"/>
    <property type="molecule type" value="Genomic_DNA"/>
</dbReference>
<name>A0A814G8Q7_9BILA</name>
<feature type="compositionally biased region" description="Basic and acidic residues" evidence="1">
    <location>
        <begin position="96"/>
        <end position="113"/>
    </location>
</feature>
<evidence type="ECO:0000313" key="4">
    <source>
        <dbReference type="EMBL" id="CAF3584692.1"/>
    </source>
</evidence>
<dbReference type="PANTHER" id="PTHR46954:SF1">
    <property type="entry name" value="C2H2-TYPE DOMAIN-CONTAINING PROTEIN"/>
    <property type="match status" value="1"/>
</dbReference>
<dbReference type="Proteomes" id="UP000663829">
    <property type="component" value="Unassembled WGS sequence"/>
</dbReference>
<dbReference type="EMBL" id="CAJNOK010001245">
    <property type="protein sequence ID" value="CAF0801333.1"/>
    <property type="molecule type" value="Genomic_DNA"/>
</dbReference>
<feature type="region of interest" description="Disordered" evidence="1">
    <location>
        <begin position="32"/>
        <end position="113"/>
    </location>
</feature>
<dbReference type="PANTHER" id="PTHR46954">
    <property type="entry name" value="C2H2-TYPE DOMAIN-CONTAINING PROTEIN"/>
    <property type="match status" value="1"/>
</dbReference>
<accession>A0A814G8Q7</accession>
<dbReference type="Proteomes" id="UP000682733">
    <property type="component" value="Unassembled WGS sequence"/>
</dbReference>
<comment type="caution">
    <text evidence="3">The sequence shown here is derived from an EMBL/GenBank/DDBJ whole genome shotgun (WGS) entry which is preliminary data.</text>
</comment>
<evidence type="ECO:0000313" key="3">
    <source>
        <dbReference type="EMBL" id="CAF0994525.1"/>
    </source>
</evidence>
<dbReference type="Proteomes" id="UP000677228">
    <property type="component" value="Unassembled WGS sequence"/>
</dbReference>
<dbReference type="EMBL" id="CAJNOQ010003084">
    <property type="protein sequence ID" value="CAF0994525.1"/>
    <property type="molecule type" value="Genomic_DNA"/>
</dbReference>
<evidence type="ECO:0000313" key="5">
    <source>
        <dbReference type="EMBL" id="CAF3766230.1"/>
    </source>
</evidence>
<keyword evidence="6" id="KW-1185">Reference proteome</keyword>
<evidence type="ECO:0000256" key="1">
    <source>
        <dbReference type="SAM" id="MobiDB-lite"/>
    </source>
</evidence>
<dbReference type="OrthoDB" id="2433005at2759"/>
<protein>
    <submittedName>
        <fullName evidence="3">Uncharacterized protein</fullName>
    </submittedName>
</protein>
<dbReference type="EMBL" id="CAJOBA010001245">
    <property type="protein sequence ID" value="CAF3584692.1"/>
    <property type="molecule type" value="Genomic_DNA"/>
</dbReference>
<evidence type="ECO:0000313" key="2">
    <source>
        <dbReference type="EMBL" id="CAF0801333.1"/>
    </source>
</evidence>
<proteinExistence type="predicted"/>